<reference evidence="1" key="1">
    <citation type="journal article" date="2020" name="Nature">
        <title>Giant virus diversity and host interactions through global metagenomics.</title>
        <authorList>
            <person name="Schulz F."/>
            <person name="Roux S."/>
            <person name="Paez-Espino D."/>
            <person name="Jungbluth S."/>
            <person name="Walsh D.A."/>
            <person name="Denef V.J."/>
            <person name="McMahon K.D."/>
            <person name="Konstantinidis K.T."/>
            <person name="Eloe-Fadrosh E.A."/>
            <person name="Kyrpides N.C."/>
            <person name="Woyke T."/>
        </authorList>
    </citation>
    <scope>NUCLEOTIDE SEQUENCE</scope>
    <source>
        <strain evidence="1">GVMAG-M-3300023184-121</strain>
    </source>
</reference>
<sequence>MARKCGILKGTVIVPKTRKALSNARLRTMKRVKFLVNRAKKSVRSVPTYLDRTLSRSIRRSVRRIMPFKR</sequence>
<accession>A0A6C0HJQ0</accession>
<organism evidence="1">
    <name type="scientific">viral metagenome</name>
    <dbReference type="NCBI Taxonomy" id="1070528"/>
    <lineage>
        <taxon>unclassified sequences</taxon>
        <taxon>metagenomes</taxon>
        <taxon>organismal metagenomes</taxon>
    </lineage>
</organism>
<proteinExistence type="predicted"/>
<dbReference type="AlphaFoldDB" id="A0A6C0HJQ0"/>
<dbReference type="EMBL" id="MN739974">
    <property type="protein sequence ID" value="QHT80719.1"/>
    <property type="molecule type" value="Genomic_DNA"/>
</dbReference>
<name>A0A6C0HJQ0_9ZZZZ</name>
<evidence type="ECO:0000313" key="1">
    <source>
        <dbReference type="EMBL" id="QHT80719.1"/>
    </source>
</evidence>
<protein>
    <submittedName>
        <fullName evidence="1">Uncharacterized protein</fullName>
    </submittedName>
</protein>